<gene>
    <name evidence="2" type="ORF">U0042_18260</name>
</gene>
<dbReference type="Pfam" id="PF13391">
    <property type="entry name" value="HNH_2"/>
    <property type="match status" value="1"/>
</dbReference>
<dbReference type="GO" id="GO:0004519">
    <property type="term" value="F:endonuclease activity"/>
    <property type="evidence" value="ECO:0007669"/>
    <property type="project" value="UniProtKB-KW"/>
</dbReference>
<name>A0ABZ0WFC1_9BURK</name>
<accession>A0ABZ0WFC1</accession>
<protein>
    <submittedName>
        <fullName evidence="2">HNH endonuclease</fullName>
    </submittedName>
</protein>
<dbReference type="Proteomes" id="UP001325479">
    <property type="component" value="Chromosome"/>
</dbReference>
<evidence type="ECO:0000313" key="2">
    <source>
        <dbReference type="EMBL" id="WQD76054.1"/>
    </source>
</evidence>
<feature type="domain" description="HNH nuclease" evidence="1">
    <location>
        <begin position="185"/>
        <end position="237"/>
    </location>
</feature>
<dbReference type="EMBL" id="CP139965">
    <property type="protein sequence ID" value="WQD76054.1"/>
    <property type="molecule type" value="Genomic_DNA"/>
</dbReference>
<keyword evidence="2" id="KW-0540">Nuclease</keyword>
<organism evidence="2 3">
    <name type="scientific">Paraburkholderia kururiensis</name>
    <dbReference type="NCBI Taxonomy" id="984307"/>
    <lineage>
        <taxon>Bacteria</taxon>
        <taxon>Pseudomonadati</taxon>
        <taxon>Pseudomonadota</taxon>
        <taxon>Betaproteobacteria</taxon>
        <taxon>Burkholderiales</taxon>
        <taxon>Burkholderiaceae</taxon>
        <taxon>Paraburkholderia</taxon>
    </lineage>
</organism>
<keyword evidence="2" id="KW-0255">Endonuclease</keyword>
<reference evidence="2 3" key="1">
    <citation type="submission" date="2023-12" db="EMBL/GenBank/DDBJ databases">
        <title>Genome sequencing and assembly of bacterial species from a model synthetic community.</title>
        <authorList>
            <person name="Hogle S.L."/>
        </authorList>
    </citation>
    <scope>NUCLEOTIDE SEQUENCE [LARGE SCALE GENOMIC DNA]</scope>
    <source>
        <strain evidence="2 3">HAMBI 2494</strain>
    </source>
</reference>
<evidence type="ECO:0000259" key="1">
    <source>
        <dbReference type="Pfam" id="PF13391"/>
    </source>
</evidence>
<proteinExistence type="predicted"/>
<keyword evidence="3" id="KW-1185">Reference proteome</keyword>
<sequence>MPQLNRWFDIPNLRTPFLAINLSNPKPESRETNDKLFPKRQTGHWPVTKAVLAHGIEGQTIVLFYSDKGTATIYVGTCISKCKTGQTKDRKPRYTFTVARPWKDEGHAEVSFSRFFEGFRMSANPTVVWADMNGYASPTGEEFYREENDSREGEGGGYNVLGISSQRIGHGVFVQRVVDVWGRRCALTNIETPRLVQACHIVPWSEATPEERTSAHNGLMLCAHLHALFDSHLISFDADGHLLLADGIDASVRALTLAGGQVRLREIPSARQIEFLRRHHETAHKAGRRLVRV</sequence>
<dbReference type="InterPro" id="IPR003615">
    <property type="entry name" value="HNH_nuc"/>
</dbReference>
<evidence type="ECO:0000313" key="3">
    <source>
        <dbReference type="Proteomes" id="UP001325479"/>
    </source>
</evidence>
<keyword evidence="2" id="KW-0378">Hydrolase</keyword>
<dbReference type="RefSeq" id="WP_114815416.1">
    <property type="nucleotide sequence ID" value="NZ_CP139965.1"/>
</dbReference>